<name>A0AAR5PJL4_DENPD</name>
<accession>A0AAR5PJL4</accession>
<protein>
    <submittedName>
        <fullName evidence="3">Uncharacterized protein</fullName>
    </submittedName>
</protein>
<dbReference type="AlphaFoldDB" id="A0AAR5PJL4"/>
<dbReference type="GeneID" id="109538335"/>
<evidence type="ECO:0000256" key="1">
    <source>
        <dbReference type="SAM" id="MobiDB-lite"/>
    </source>
</evidence>
<feature type="chain" id="PRO_5043803880" evidence="2">
    <location>
        <begin position="20"/>
        <end position="270"/>
    </location>
</feature>
<organism evidence="3 4">
    <name type="scientific">Dendroctonus ponderosae</name>
    <name type="common">Mountain pine beetle</name>
    <dbReference type="NCBI Taxonomy" id="77166"/>
    <lineage>
        <taxon>Eukaryota</taxon>
        <taxon>Metazoa</taxon>
        <taxon>Ecdysozoa</taxon>
        <taxon>Arthropoda</taxon>
        <taxon>Hexapoda</taxon>
        <taxon>Insecta</taxon>
        <taxon>Pterygota</taxon>
        <taxon>Neoptera</taxon>
        <taxon>Endopterygota</taxon>
        <taxon>Coleoptera</taxon>
        <taxon>Polyphaga</taxon>
        <taxon>Cucujiformia</taxon>
        <taxon>Curculionidae</taxon>
        <taxon>Scolytinae</taxon>
        <taxon>Dendroctonus</taxon>
    </lineage>
</organism>
<proteinExistence type="predicted"/>
<feature type="compositionally biased region" description="Gly residues" evidence="1">
    <location>
        <begin position="169"/>
        <end position="218"/>
    </location>
</feature>
<dbReference type="PANTHER" id="PTHR39956">
    <property type="entry name" value="GH09530P-RELATED"/>
    <property type="match status" value="1"/>
</dbReference>
<dbReference type="EnsemblMetazoa" id="XM_019905533.1">
    <property type="protein sequence ID" value="XP_019761092.1"/>
    <property type="gene ID" value="LOC109538335"/>
</dbReference>
<evidence type="ECO:0000313" key="4">
    <source>
        <dbReference type="Proteomes" id="UP000019118"/>
    </source>
</evidence>
<feature type="region of interest" description="Disordered" evidence="1">
    <location>
        <begin position="106"/>
        <end position="242"/>
    </location>
</feature>
<sequence>MKEFLAAVTLLATVNLGDSFTKYGRSCKDIGCPGNQVCVMQTDPCSYYQRQGECGQFPTCQKKSGGSARTCSTYVCPPSQVCKMDGDTPKCYSDASKSGLVSYDTHAANAPIDPNGAPSAPPADGGSNVYPQIPKGETTPRPNIRPVAGGSGYQGGSIGSGYPGYPQQSGGGYPQQGGGYPQQGGYPQGGYQGYPQGGYQGYPQGGYQGYPQGGGQQYPGGYQNGYNPYQQPNPQKGSGSSITDKITDSIKQIGLFYILLSYYLARSLQL</sequence>
<keyword evidence="2" id="KW-0732">Signal</keyword>
<reference evidence="4" key="1">
    <citation type="journal article" date="2013" name="Genome Biol.">
        <title>Draft genome of the mountain pine beetle, Dendroctonus ponderosae Hopkins, a major forest pest.</title>
        <authorList>
            <person name="Keeling C.I."/>
            <person name="Yuen M.M."/>
            <person name="Liao N.Y."/>
            <person name="Docking T.R."/>
            <person name="Chan S.K."/>
            <person name="Taylor G.A."/>
            <person name="Palmquist D.L."/>
            <person name="Jackman S.D."/>
            <person name="Nguyen A."/>
            <person name="Li M."/>
            <person name="Henderson H."/>
            <person name="Janes J.K."/>
            <person name="Zhao Y."/>
            <person name="Pandoh P."/>
            <person name="Moore R."/>
            <person name="Sperling F.A."/>
            <person name="Huber D.P."/>
            <person name="Birol I."/>
            <person name="Jones S.J."/>
            <person name="Bohlmann J."/>
        </authorList>
    </citation>
    <scope>NUCLEOTIDE SEQUENCE</scope>
</reference>
<feature type="signal peptide" evidence="2">
    <location>
        <begin position="1"/>
        <end position="19"/>
    </location>
</feature>
<feature type="compositionally biased region" description="Low complexity" evidence="1">
    <location>
        <begin position="219"/>
        <end position="235"/>
    </location>
</feature>
<keyword evidence="4" id="KW-1185">Reference proteome</keyword>
<evidence type="ECO:0000256" key="2">
    <source>
        <dbReference type="SAM" id="SignalP"/>
    </source>
</evidence>
<dbReference type="PANTHER" id="PTHR39956:SF1">
    <property type="entry name" value="GH09530P-RELATED"/>
    <property type="match status" value="1"/>
</dbReference>
<reference evidence="3" key="2">
    <citation type="submission" date="2024-08" db="UniProtKB">
        <authorList>
            <consortium name="EnsemblMetazoa"/>
        </authorList>
    </citation>
    <scope>IDENTIFICATION</scope>
</reference>
<dbReference type="KEGG" id="dpa:109538335"/>
<evidence type="ECO:0000313" key="3">
    <source>
        <dbReference type="EnsemblMetazoa" id="XP_019761092.1"/>
    </source>
</evidence>
<dbReference type="Proteomes" id="UP000019118">
    <property type="component" value="Unassembled WGS sequence"/>
</dbReference>
<feature type="compositionally biased region" description="Gly residues" evidence="1">
    <location>
        <begin position="149"/>
        <end position="162"/>
    </location>
</feature>